<dbReference type="PANTHER" id="PTHR43792:SF1">
    <property type="entry name" value="N-ACETYLTRANSFERASE DOMAIN-CONTAINING PROTEIN"/>
    <property type="match status" value="1"/>
</dbReference>
<dbReference type="EMBL" id="ML735719">
    <property type="protein sequence ID" value="KAE8419196.1"/>
    <property type="molecule type" value="Genomic_DNA"/>
</dbReference>
<dbReference type="Pfam" id="PF13302">
    <property type="entry name" value="Acetyltransf_3"/>
    <property type="match status" value="1"/>
</dbReference>
<proteinExistence type="predicted"/>
<evidence type="ECO:0000313" key="2">
    <source>
        <dbReference type="EMBL" id="KAE8419196.1"/>
    </source>
</evidence>
<keyword evidence="3" id="KW-1185">Reference proteome</keyword>
<sequence>MYTEPINKRPEMISFQTTRLDIRPLVLSDAEDVFEMRRDPEVAKWGSSGTPDTTISQTIDWMLSSCGPAASDTNDTTISPKKTYLKLIFAIRELQPSTIFPEPKVIGTIGIKRLAMPLGPVGSNRVRWELGYGFHVGAWGKGYATEAARGVIGHFGEIKWVLEGQGQGDDAVVVADGLWAATAEENLGSQAVLRKCGFGFVGEFVDELGRKNLDFQVLA</sequence>
<feature type="domain" description="N-acetyltransferase" evidence="1">
    <location>
        <begin position="19"/>
        <end position="198"/>
    </location>
</feature>
<evidence type="ECO:0000313" key="3">
    <source>
        <dbReference type="Proteomes" id="UP000325395"/>
    </source>
</evidence>
<organism evidence="2 3">
    <name type="scientific">Aspergillus pseudocaelatus</name>
    <dbReference type="NCBI Taxonomy" id="1825620"/>
    <lineage>
        <taxon>Eukaryota</taxon>
        <taxon>Fungi</taxon>
        <taxon>Dikarya</taxon>
        <taxon>Ascomycota</taxon>
        <taxon>Pezizomycotina</taxon>
        <taxon>Eurotiomycetes</taxon>
        <taxon>Eurotiomycetidae</taxon>
        <taxon>Eurotiales</taxon>
        <taxon>Aspergillaceae</taxon>
        <taxon>Aspergillus</taxon>
        <taxon>Aspergillus subgen. Circumdati</taxon>
    </lineage>
</organism>
<dbReference type="InterPro" id="IPR016181">
    <property type="entry name" value="Acyl_CoA_acyltransferase"/>
</dbReference>
<dbReference type="InterPro" id="IPR000182">
    <property type="entry name" value="GNAT_dom"/>
</dbReference>
<dbReference type="InterPro" id="IPR051531">
    <property type="entry name" value="N-acetyltransferase"/>
</dbReference>
<accession>A0ABQ6WSH1</accession>
<dbReference type="SUPFAM" id="SSF55729">
    <property type="entry name" value="Acyl-CoA N-acyltransferases (Nat)"/>
    <property type="match status" value="1"/>
</dbReference>
<evidence type="ECO:0000259" key="1">
    <source>
        <dbReference type="Pfam" id="PF13302"/>
    </source>
</evidence>
<reference evidence="2 3" key="1">
    <citation type="submission" date="2019-04" db="EMBL/GenBank/DDBJ databases">
        <authorList>
            <consortium name="DOE Joint Genome Institute"/>
            <person name="Mondo S."/>
            <person name="Kjaerbolling I."/>
            <person name="Vesth T."/>
            <person name="Frisvad J.C."/>
            <person name="Nybo J.L."/>
            <person name="Theobald S."/>
            <person name="Kildgaard S."/>
            <person name="Isbrandt T."/>
            <person name="Kuo A."/>
            <person name="Sato A."/>
            <person name="Lyhne E.K."/>
            <person name="Kogle M.E."/>
            <person name="Wiebenga A."/>
            <person name="Kun R.S."/>
            <person name="Lubbers R.J."/>
            <person name="Makela M.R."/>
            <person name="Barry K."/>
            <person name="Chovatia M."/>
            <person name="Clum A."/>
            <person name="Daum C."/>
            <person name="Haridas S."/>
            <person name="He G."/>
            <person name="LaButti K."/>
            <person name="Lipzen A."/>
            <person name="Riley R."/>
            <person name="Salamov A."/>
            <person name="Simmons B.A."/>
            <person name="Magnuson J.K."/>
            <person name="Henrissat B."/>
            <person name="Mortensen U.H."/>
            <person name="Larsen T.O."/>
            <person name="Devries R.P."/>
            <person name="Grigoriev I.V."/>
            <person name="Machida M."/>
            <person name="Baker S.E."/>
            <person name="Andersen M.R."/>
            <person name="Cantor M.N."/>
            <person name="Hua S.X."/>
        </authorList>
    </citation>
    <scope>NUCLEOTIDE SEQUENCE [LARGE SCALE GENOMIC DNA]</scope>
    <source>
        <strain evidence="2 3">CBS 117616</strain>
    </source>
</reference>
<name>A0ABQ6WSH1_9EURO</name>
<dbReference type="Gene3D" id="3.40.630.30">
    <property type="match status" value="1"/>
</dbReference>
<protein>
    <submittedName>
        <fullName evidence="2">GNAT domain-containing protein</fullName>
    </submittedName>
</protein>
<gene>
    <name evidence="2" type="ORF">BDV36DRAFT_141322</name>
</gene>
<dbReference type="PANTHER" id="PTHR43792">
    <property type="entry name" value="GNAT FAMILY, PUTATIVE (AFU_ORTHOLOGUE AFUA_3G00765)-RELATED-RELATED"/>
    <property type="match status" value="1"/>
</dbReference>
<dbReference type="Proteomes" id="UP000325395">
    <property type="component" value="Unassembled WGS sequence"/>
</dbReference>